<evidence type="ECO:0000313" key="2">
    <source>
        <dbReference type="Proteomes" id="UP000588647"/>
    </source>
</evidence>
<sequence length="68" mass="6934">MTIDEALARPTISVPDAGALFFGLGRNAAYDAAKSGEIPTIRIGGRIVVPVAPLAERVGLRSTIGTAA</sequence>
<gene>
    <name evidence="1" type="ORF">GGR03_000616</name>
</gene>
<name>A0A7W6HAD2_9HYPH</name>
<evidence type="ECO:0000313" key="1">
    <source>
        <dbReference type="EMBL" id="MBB4001569.1"/>
    </source>
</evidence>
<dbReference type="RefSeq" id="WP_183206081.1">
    <property type="nucleotide sequence ID" value="NZ_JAAAMM010000001.1"/>
</dbReference>
<dbReference type="EMBL" id="JACIEM010000001">
    <property type="protein sequence ID" value="MBB4001569.1"/>
    <property type="molecule type" value="Genomic_DNA"/>
</dbReference>
<dbReference type="Proteomes" id="UP000588647">
    <property type="component" value="Unassembled WGS sequence"/>
</dbReference>
<accession>A0A7W6HAD2</accession>
<reference evidence="1 2" key="1">
    <citation type="submission" date="2020-08" db="EMBL/GenBank/DDBJ databases">
        <title>Genomic Encyclopedia of Type Strains, Phase IV (KMG-IV): sequencing the most valuable type-strain genomes for metagenomic binning, comparative biology and taxonomic classification.</title>
        <authorList>
            <person name="Goeker M."/>
        </authorList>
    </citation>
    <scope>NUCLEOTIDE SEQUENCE [LARGE SCALE GENOMIC DNA]</scope>
    <source>
        <strain evidence="1 2">DSM 103570</strain>
    </source>
</reference>
<keyword evidence="2" id="KW-1185">Reference proteome</keyword>
<evidence type="ECO:0008006" key="3">
    <source>
        <dbReference type="Google" id="ProtNLM"/>
    </source>
</evidence>
<comment type="caution">
    <text evidence="1">The sequence shown here is derived from an EMBL/GenBank/DDBJ whole genome shotgun (WGS) entry which is preliminary data.</text>
</comment>
<organism evidence="1 2">
    <name type="scientific">Aurantimonas endophytica</name>
    <dbReference type="NCBI Taxonomy" id="1522175"/>
    <lineage>
        <taxon>Bacteria</taxon>
        <taxon>Pseudomonadati</taxon>
        <taxon>Pseudomonadota</taxon>
        <taxon>Alphaproteobacteria</taxon>
        <taxon>Hyphomicrobiales</taxon>
        <taxon>Aurantimonadaceae</taxon>
        <taxon>Aurantimonas</taxon>
    </lineage>
</organism>
<dbReference type="AlphaFoldDB" id="A0A7W6HAD2"/>
<proteinExistence type="predicted"/>
<protein>
    <recommendedName>
        <fullName evidence="3">Excisionase family DNA binding protein</fullName>
    </recommendedName>
</protein>